<dbReference type="HAMAP" id="MF_01151">
    <property type="entry name" value="GrpE"/>
    <property type="match status" value="1"/>
</dbReference>
<dbReference type="GO" id="GO:0006457">
    <property type="term" value="P:protein folding"/>
    <property type="evidence" value="ECO:0007669"/>
    <property type="project" value="InterPro"/>
</dbReference>
<dbReference type="GO" id="GO:0005737">
    <property type="term" value="C:cytoplasm"/>
    <property type="evidence" value="ECO:0007669"/>
    <property type="project" value="UniProtKB-SubCell"/>
</dbReference>
<organism evidence="6 7">
    <name type="scientific">Candidatus Roizmanbacteria bacterium CG_4_9_14_0_2_um_filter_39_13</name>
    <dbReference type="NCBI Taxonomy" id="1974839"/>
    <lineage>
        <taxon>Bacteria</taxon>
        <taxon>Candidatus Roizmaniibacteriota</taxon>
    </lineage>
</organism>
<evidence type="ECO:0000313" key="7">
    <source>
        <dbReference type="Proteomes" id="UP000231383"/>
    </source>
</evidence>
<dbReference type="InterPro" id="IPR000740">
    <property type="entry name" value="GrpE"/>
</dbReference>
<keyword evidence="2 3" id="KW-0143">Chaperone</keyword>
<comment type="caution">
    <text evidence="6">The sequence shown here is derived from an EMBL/GenBank/DDBJ whole genome shotgun (WGS) entry which is preliminary data.</text>
</comment>
<dbReference type="EMBL" id="PFSC01000123">
    <property type="protein sequence ID" value="PJC30945.1"/>
    <property type="molecule type" value="Genomic_DNA"/>
</dbReference>
<evidence type="ECO:0000256" key="3">
    <source>
        <dbReference type="HAMAP-Rule" id="MF_01151"/>
    </source>
</evidence>
<dbReference type="GO" id="GO:0051087">
    <property type="term" value="F:protein-folding chaperone binding"/>
    <property type="evidence" value="ECO:0007669"/>
    <property type="project" value="InterPro"/>
</dbReference>
<dbReference type="InterPro" id="IPR009012">
    <property type="entry name" value="GrpE_head"/>
</dbReference>
<accession>A0A2M8EXQ5</accession>
<feature type="coiled-coil region" evidence="5">
    <location>
        <begin position="31"/>
        <end position="68"/>
    </location>
</feature>
<dbReference type="GO" id="GO:0051082">
    <property type="term" value="F:unfolded protein binding"/>
    <property type="evidence" value="ECO:0007669"/>
    <property type="project" value="TreeGrafter"/>
</dbReference>
<dbReference type="PRINTS" id="PR00773">
    <property type="entry name" value="GRPEPROTEIN"/>
</dbReference>
<dbReference type="SUPFAM" id="SSF58014">
    <property type="entry name" value="Coiled-coil domain of nucleotide exchange factor GrpE"/>
    <property type="match status" value="1"/>
</dbReference>
<sequence>MYMKTKKHKKESEEIKPIEIHDEIDVHTECVEKYEDLKKQYLRALADYKNLEHRVEQERYRMRDAAKREVIEQMLPVLDNLDQAEVFNDDPGLKMISNSFQQSLKNLGVEELQLLGSEYDPATSEAIEAVVGEKDNIVVGVVQRAYKMHGSLIRHGKVKVSKIAEN</sequence>
<dbReference type="InterPro" id="IPR013805">
    <property type="entry name" value="GrpE_CC"/>
</dbReference>
<dbReference type="SUPFAM" id="SSF51064">
    <property type="entry name" value="Head domain of nucleotide exchange factor GrpE"/>
    <property type="match status" value="1"/>
</dbReference>
<dbReference type="GO" id="GO:0000774">
    <property type="term" value="F:adenyl-nucleotide exchange factor activity"/>
    <property type="evidence" value="ECO:0007669"/>
    <property type="project" value="InterPro"/>
</dbReference>
<dbReference type="Proteomes" id="UP000231383">
    <property type="component" value="Unassembled WGS sequence"/>
</dbReference>
<comment type="similarity">
    <text evidence="1 3 4">Belongs to the GrpE family.</text>
</comment>
<name>A0A2M8EXQ5_9BACT</name>
<evidence type="ECO:0000313" key="6">
    <source>
        <dbReference type="EMBL" id="PJC30945.1"/>
    </source>
</evidence>
<reference evidence="7" key="1">
    <citation type="submission" date="2017-09" db="EMBL/GenBank/DDBJ databases">
        <title>Depth-based differentiation of microbial function through sediment-hosted aquifers and enrichment of novel symbionts in the deep terrestrial subsurface.</title>
        <authorList>
            <person name="Probst A.J."/>
            <person name="Ladd B."/>
            <person name="Jarett J.K."/>
            <person name="Geller-Mcgrath D.E."/>
            <person name="Sieber C.M.K."/>
            <person name="Emerson J.B."/>
            <person name="Anantharaman K."/>
            <person name="Thomas B.C."/>
            <person name="Malmstrom R."/>
            <person name="Stieglmeier M."/>
            <person name="Klingl A."/>
            <person name="Woyke T."/>
            <person name="Ryan C.M."/>
            <person name="Banfield J.F."/>
        </authorList>
    </citation>
    <scope>NUCLEOTIDE SEQUENCE [LARGE SCALE GENOMIC DNA]</scope>
</reference>
<keyword evidence="3" id="KW-0963">Cytoplasm</keyword>
<comment type="subcellular location">
    <subcellularLocation>
        <location evidence="3">Cytoplasm</location>
    </subcellularLocation>
</comment>
<dbReference type="Pfam" id="PF01025">
    <property type="entry name" value="GrpE"/>
    <property type="match status" value="1"/>
</dbReference>
<protein>
    <recommendedName>
        <fullName evidence="3">Protein GrpE</fullName>
    </recommendedName>
    <alternativeName>
        <fullName evidence="3">HSP-70 cofactor</fullName>
    </alternativeName>
</protein>
<dbReference type="Gene3D" id="3.90.20.20">
    <property type="match status" value="1"/>
</dbReference>
<dbReference type="PANTHER" id="PTHR21237:SF23">
    <property type="entry name" value="GRPE PROTEIN HOMOLOG, MITOCHONDRIAL"/>
    <property type="match status" value="1"/>
</dbReference>
<keyword evidence="5" id="KW-0175">Coiled coil</keyword>
<dbReference type="PANTHER" id="PTHR21237">
    <property type="entry name" value="GRPE PROTEIN"/>
    <property type="match status" value="1"/>
</dbReference>
<proteinExistence type="inferred from homology"/>
<dbReference type="GO" id="GO:0042803">
    <property type="term" value="F:protein homodimerization activity"/>
    <property type="evidence" value="ECO:0007669"/>
    <property type="project" value="InterPro"/>
</dbReference>
<evidence type="ECO:0000256" key="2">
    <source>
        <dbReference type="ARBA" id="ARBA00023186"/>
    </source>
</evidence>
<dbReference type="Gene3D" id="2.30.22.10">
    <property type="entry name" value="Head domain of nucleotide exchange factor GrpE"/>
    <property type="match status" value="1"/>
</dbReference>
<comment type="subunit">
    <text evidence="3">Homodimer.</text>
</comment>
<gene>
    <name evidence="3 6" type="primary">grpE</name>
    <name evidence="6" type="ORF">CO051_04645</name>
</gene>
<dbReference type="AlphaFoldDB" id="A0A2M8EXQ5"/>
<evidence type="ECO:0000256" key="4">
    <source>
        <dbReference type="RuleBase" id="RU004478"/>
    </source>
</evidence>
<evidence type="ECO:0000256" key="5">
    <source>
        <dbReference type="SAM" id="Coils"/>
    </source>
</evidence>
<comment type="function">
    <text evidence="3">Participates actively in the response to hyperosmotic and heat shock by preventing the aggregation of stress-denatured proteins, in association with DnaK and GrpE. It is the nucleotide exchange factor for DnaK and may function as a thermosensor. Unfolded proteins bind initially to DnaJ; upon interaction with the DnaJ-bound protein, DnaK hydrolyzes its bound ATP, resulting in the formation of a stable complex. GrpE releases ADP from DnaK; ATP binding to DnaK triggers the release of the substrate protein, thus completing the reaction cycle. Several rounds of ATP-dependent interactions between DnaJ, DnaK and GrpE are required for fully efficient folding.</text>
</comment>
<keyword evidence="3" id="KW-0346">Stress response</keyword>
<evidence type="ECO:0000256" key="1">
    <source>
        <dbReference type="ARBA" id="ARBA00009054"/>
    </source>
</evidence>